<dbReference type="GO" id="GO:0006508">
    <property type="term" value="P:proteolysis"/>
    <property type="evidence" value="ECO:0007669"/>
    <property type="project" value="UniProtKB-KW"/>
</dbReference>
<feature type="domain" description="CAAX prenyl protease 2/Lysostaphin resistance protein A-like" evidence="1">
    <location>
        <begin position="2"/>
        <end position="53"/>
    </location>
</feature>
<name>A0A0W0Y464_9GAMM</name>
<accession>A0A0W0Y464</accession>
<dbReference type="GO" id="GO:0004175">
    <property type="term" value="F:endopeptidase activity"/>
    <property type="evidence" value="ECO:0007669"/>
    <property type="project" value="UniProtKB-ARBA"/>
</dbReference>
<dbReference type="EMBL" id="LNYS01000006">
    <property type="protein sequence ID" value="KTD51446.1"/>
    <property type="molecule type" value="Genomic_DNA"/>
</dbReference>
<evidence type="ECO:0000259" key="1">
    <source>
        <dbReference type="Pfam" id="PF02517"/>
    </source>
</evidence>
<dbReference type="PATRIC" id="fig|45073.5.peg.308"/>
<dbReference type="OrthoDB" id="4177129at2"/>
<reference evidence="2 3" key="1">
    <citation type="submission" date="2015-11" db="EMBL/GenBank/DDBJ databases">
        <title>Genomic analysis of 38 Legionella species identifies large and diverse effector repertoires.</title>
        <authorList>
            <person name="Burstein D."/>
            <person name="Amaro F."/>
            <person name="Zusman T."/>
            <person name="Lifshitz Z."/>
            <person name="Cohen O."/>
            <person name="Gilbert J.A."/>
            <person name="Pupko T."/>
            <person name="Shuman H.A."/>
            <person name="Segal G."/>
        </authorList>
    </citation>
    <scope>NUCLEOTIDE SEQUENCE [LARGE SCALE GENOMIC DNA]</scope>
    <source>
        <strain evidence="2 3">CDC#1442-AUS-E</strain>
    </source>
</reference>
<sequence length="54" mass="6140">MALVFAPIMEEIVFRGFLTPFFRYFFEKIGIEKELAEHSTVGLTSIIFGSAHSN</sequence>
<comment type="caution">
    <text evidence="2">The sequence shown here is derived from an EMBL/GenBank/DDBJ whole genome shotgun (WGS) entry which is preliminary data.</text>
</comment>
<dbReference type="RefSeq" id="WP_083499145.1">
    <property type="nucleotide sequence ID" value="NZ_CAAAIK010000034.1"/>
</dbReference>
<gene>
    <name evidence="2" type="ORF">Lqui_0290</name>
</gene>
<evidence type="ECO:0000313" key="2">
    <source>
        <dbReference type="EMBL" id="KTD51446.1"/>
    </source>
</evidence>
<dbReference type="GO" id="GO:0080120">
    <property type="term" value="P:CAAX-box protein maturation"/>
    <property type="evidence" value="ECO:0007669"/>
    <property type="project" value="UniProtKB-ARBA"/>
</dbReference>
<protein>
    <submittedName>
        <fullName evidence="2">CAAX amino terminal protease self-immunity</fullName>
    </submittedName>
</protein>
<evidence type="ECO:0000313" key="3">
    <source>
        <dbReference type="Proteomes" id="UP000054618"/>
    </source>
</evidence>
<keyword evidence="2" id="KW-0378">Hydrolase</keyword>
<dbReference type="InterPro" id="IPR003675">
    <property type="entry name" value="Rce1/LyrA-like_dom"/>
</dbReference>
<dbReference type="Proteomes" id="UP000054618">
    <property type="component" value="Unassembled WGS sequence"/>
</dbReference>
<organism evidence="2 3">
    <name type="scientific">Legionella quinlivanii</name>
    <dbReference type="NCBI Taxonomy" id="45073"/>
    <lineage>
        <taxon>Bacteria</taxon>
        <taxon>Pseudomonadati</taxon>
        <taxon>Pseudomonadota</taxon>
        <taxon>Gammaproteobacteria</taxon>
        <taxon>Legionellales</taxon>
        <taxon>Legionellaceae</taxon>
        <taxon>Legionella</taxon>
    </lineage>
</organism>
<keyword evidence="3" id="KW-1185">Reference proteome</keyword>
<dbReference type="AlphaFoldDB" id="A0A0W0Y464"/>
<keyword evidence="2" id="KW-0645">Protease</keyword>
<dbReference type="Pfam" id="PF02517">
    <property type="entry name" value="Rce1-like"/>
    <property type="match status" value="1"/>
</dbReference>
<proteinExistence type="predicted"/>